<sequence>MQADIGIGDAKNAAIYEAIRADNFADLIVPVRAFIPTTTPDQHRAQFDRILAMITNIKEQFANIRRT</sequence>
<keyword evidence="2" id="KW-1185">Reference proteome</keyword>
<gene>
    <name evidence="1" type="ORF">PEX2_080620</name>
</gene>
<evidence type="ECO:0000313" key="2">
    <source>
        <dbReference type="Proteomes" id="UP000030143"/>
    </source>
</evidence>
<dbReference type="HOGENOM" id="CLU_2813192_0_0_1"/>
<accession>A0A0A2KS07</accession>
<dbReference type="STRING" id="27334.A0A0A2KS07"/>
<dbReference type="EMBL" id="JQFZ01000170">
    <property type="protein sequence ID" value="KGO56455.1"/>
    <property type="molecule type" value="Genomic_DNA"/>
</dbReference>
<proteinExistence type="predicted"/>
<evidence type="ECO:0000313" key="1">
    <source>
        <dbReference type="EMBL" id="KGO56455.1"/>
    </source>
</evidence>
<dbReference type="AlphaFoldDB" id="A0A0A2KS07"/>
<name>A0A0A2KS07_PENEN</name>
<dbReference type="VEuPathDB" id="FungiDB:PEXP_053650"/>
<dbReference type="Proteomes" id="UP000030143">
    <property type="component" value="Unassembled WGS sequence"/>
</dbReference>
<dbReference type="OrthoDB" id="4359659at2759"/>
<comment type="caution">
    <text evidence="1">The sequence shown here is derived from an EMBL/GenBank/DDBJ whole genome shotgun (WGS) entry which is preliminary data.</text>
</comment>
<organism evidence="1 2">
    <name type="scientific">Penicillium expansum</name>
    <name type="common">Blue mold rot fungus</name>
    <dbReference type="NCBI Taxonomy" id="27334"/>
    <lineage>
        <taxon>Eukaryota</taxon>
        <taxon>Fungi</taxon>
        <taxon>Dikarya</taxon>
        <taxon>Ascomycota</taxon>
        <taxon>Pezizomycotina</taxon>
        <taxon>Eurotiomycetes</taxon>
        <taxon>Eurotiomycetidae</taxon>
        <taxon>Eurotiales</taxon>
        <taxon>Aspergillaceae</taxon>
        <taxon>Penicillium</taxon>
    </lineage>
</organism>
<reference evidence="1 2" key="1">
    <citation type="journal article" date="2015" name="Mol. Plant Microbe Interact.">
        <title>Genome, transcriptome, and functional analyses of Penicillium expansum provide new insights into secondary metabolism and pathogenicity.</title>
        <authorList>
            <person name="Ballester A.R."/>
            <person name="Marcet-Houben M."/>
            <person name="Levin E."/>
            <person name="Sela N."/>
            <person name="Selma-Lazaro C."/>
            <person name="Carmona L."/>
            <person name="Wisniewski M."/>
            <person name="Droby S."/>
            <person name="Gonzalez-Candelas L."/>
            <person name="Gabaldon T."/>
        </authorList>
    </citation>
    <scope>NUCLEOTIDE SEQUENCE [LARGE SCALE GENOMIC DNA]</scope>
    <source>
        <strain evidence="1 2">MD-8</strain>
    </source>
</reference>
<dbReference type="RefSeq" id="XP_016598250.1">
    <property type="nucleotide sequence ID" value="XM_016745332.1"/>
</dbReference>
<dbReference type="GeneID" id="27680752"/>
<dbReference type="PhylomeDB" id="A0A0A2KS07"/>
<protein>
    <submittedName>
        <fullName evidence="1">Uncharacterized protein</fullName>
    </submittedName>
</protein>